<name>A0AAV7JT15_9METZ</name>
<comment type="catalytic activity">
    <reaction evidence="29">
        <text>2-(5Z,8Z,11Z,14Z-eicosatetraenoyl)-glycerol + H2O = glycerol + (5Z,8Z,11Z,14Z)-eicosatetraenoate + H(+)</text>
        <dbReference type="Rhea" id="RHEA:26132"/>
        <dbReference type="ChEBI" id="CHEBI:15377"/>
        <dbReference type="ChEBI" id="CHEBI:15378"/>
        <dbReference type="ChEBI" id="CHEBI:17754"/>
        <dbReference type="ChEBI" id="CHEBI:32395"/>
        <dbReference type="ChEBI" id="CHEBI:52392"/>
    </reaction>
    <physiologicalReaction direction="left-to-right" evidence="29">
        <dbReference type="Rhea" id="RHEA:26133"/>
    </physiologicalReaction>
</comment>
<evidence type="ECO:0000256" key="2">
    <source>
        <dbReference type="ARBA" id="ARBA00001613"/>
    </source>
</evidence>
<feature type="region of interest" description="Disordered" evidence="41">
    <location>
        <begin position="1"/>
        <end position="35"/>
    </location>
</feature>
<sequence>MATQPPRLRSRSLASRPVRRSTPAPLISTHSSTSSGSFVDLFKQLSLKEMKMHAPSIWKHELGALNEDCSGPLGVSQDNYTKDYVQIISHLDVATKFYSSERADTDKQFYTVLLLMRVVTDIMKQLMDEMFVIAPNYDFIDNNNEPVIGNGYRTLLHTSERCLKACLRDLQDFAKARSSRSYNCNKHYRHLTTVYRLLLAKVLLIDQSLQIQMYSKQDCLLADRDKLPDGFIDRAIALPIENFYGRHMGLQYSNLLRPILNMLVVAMVTLHDCKNTTNENIIQQAASTMVYGGQYMLGDPEVRAKKVARMSIESDIRFTKNFWSISESISVREVMGMLGHPAGLSEEITIAAKPIEYVGENGHKVVLTPPFKGMGYEPLRARLISYLWRDGQERTSNLLTRKPNLYAKASGLIIHFHGGGFVAQSPKSHELYLRSWSEHLNVPILSVDYSKAPEGHYPRPMEEGVFAYTWALLNLHKLGTTGERIIIAGDSAGGNISLATSLKVVSLGIRPPDSICIAYPVTYIDRIPSPSRMLSLLDPVLPFGILLSCLSAYTGEINQMLDIDNDKKREMVCDLSRFAKELDLKSNPFLYESSHSLLPKSTPKRPAPPFSRTNSDGAIVQFESDTDSTKSFDMYSISDLDCFHDIPETMSFSSCETLTGSFTTTDNCDVKPKRIPPPRPPPPKDSSHSIASFRSLDIVVSEEIECPNYLPTPKPIYYSVAHLANALAKPYDVVKKQDAVANTMDSSDYISSSSDDERALALIEQSEQDSYHSCDDDSGSEDELNKLEDLLCVKCKQVVSNFRESAPNGTIDNLFNGTKNTEQNTNSLKSDPFLSPYLATPEMFQGMPPVYIYASALDPLLDDSVEFAKKLKAIGHPVYLSISQTLPHGFLSLALSQKSGPGEANELFMQYLRQALLNEEDD</sequence>
<dbReference type="InterPro" id="IPR002168">
    <property type="entry name" value="Lipase_GDXG_HIS_AS"/>
</dbReference>
<dbReference type="PANTHER" id="PTHR23025">
    <property type="entry name" value="TRIACYLGLYCEROL LIPASE"/>
    <property type="match status" value="1"/>
</dbReference>
<evidence type="ECO:0000256" key="20">
    <source>
        <dbReference type="ARBA" id="ARBA00023136"/>
    </source>
</evidence>
<comment type="subcellular location">
    <subcellularLocation>
        <location evidence="3">Cell membrane</location>
    </subcellularLocation>
    <subcellularLocation>
        <location evidence="6">Cytoplasm</location>
        <location evidence="6">Cytosol</location>
    </subcellularLocation>
    <subcellularLocation>
        <location evidence="5">Lipid droplet</location>
    </subcellularLocation>
    <subcellularLocation>
        <location evidence="4">Membrane</location>
        <location evidence="4">Caveola</location>
    </subcellularLocation>
</comment>
<comment type="catalytic activity">
    <reaction evidence="33">
        <text>1,2-di-(9Z-octadecenoyl)-glycerol + (9Z)-octadecenoate + H(+) = 1,2,3-tri-(9Z-octadecenoyl)-glycerol + H2O</text>
        <dbReference type="Rhea" id="RHEA:38379"/>
        <dbReference type="ChEBI" id="CHEBI:15377"/>
        <dbReference type="ChEBI" id="CHEBI:15378"/>
        <dbReference type="ChEBI" id="CHEBI:30823"/>
        <dbReference type="ChEBI" id="CHEBI:52323"/>
        <dbReference type="ChEBI" id="CHEBI:53753"/>
    </reaction>
    <physiologicalReaction direction="right-to-left" evidence="33">
        <dbReference type="Rhea" id="RHEA:38381"/>
    </physiologicalReaction>
</comment>
<evidence type="ECO:0000256" key="29">
    <source>
        <dbReference type="ARBA" id="ARBA00047476"/>
    </source>
</evidence>
<protein>
    <recommendedName>
        <fullName evidence="12">Hormone-sensitive lipase</fullName>
        <ecNumber evidence="11">3.1.1.23</ecNumber>
        <ecNumber evidence="10">3.1.1.79</ecNumber>
    </recommendedName>
    <alternativeName>
        <fullName evidence="25">Monoacylglycerol lipase LIPE</fullName>
    </alternativeName>
    <alternativeName>
        <fullName evidence="24">Retinyl ester hydrolase</fullName>
    </alternativeName>
</protein>
<dbReference type="EC" id="3.1.1.79" evidence="10"/>
<gene>
    <name evidence="44" type="ORF">LOD99_4860</name>
</gene>
<dbReference type="PANTHER" id="PTHR23025:SF4">
    <property type="entry name" value="ALPHA_BETA HYDROLASE FOLD-3 DOMAIN-CONTAINING PROTEIN"/>
    <property type="match status" value="1"/>
</dbReference>
<dbReference type="GO" id="GO:0008203">
    <property type="term" value="P:cholesterol metabolic process"/>
    <property type="evidence" value="ECO:0007669"/>
    <property type="project" value="UniProtKB-KW"/>
</dbReference>
<evidence type="ECO:0000256" key="10">
    <source>
        <dbReference type="ARBA" id="ARBA00013088"/>
    </source>
</evidence>
<dbReference type="Gene3D" id="3.40.50.1820">
    <property type="entry name" value="alpha/beta hydrolase"/>
    <property type="match status" value="2"/>
</dbReference>
<keyword evidence="13" id="KW-1003">Cell membrane</keyword>
<evidence type="ECO:0000256" key="18">
    <source>
        <dbReference type="ARBA" id="ARBA00022963"/>
    </source>
</evidence>
<evidence type="ECO:0000256" key="12">
    <source>
        <dbReference type="ARBA" id="ARBA00015845"/>
    </source>
</evidence>
<evidence type="ECO:0000256" key="28">
    <source>
        <dbReference type="ARBA" id="ARBA00047458"/>
    </source>
</evidence>
<dbReference type="Pfam" id="PF07859">
    <property type="entry name" value="Abhydrolase_3"/>
    <property type="match status" value="2"/>
</dbReference>
<dbReference type="EMBL" id="JAKMXF010000302">
    <property type="protein sequence ID" value="KAI6651609.1"/>
    <property type="molecule type" value="Genomic_DNA"/>
</dbReference>
<evidence type="ECO:0000256" key="40">
    <source>
        <dbReference type="ARBA" id="ARBA00049519"/>
    </source>
</evidence>
<evidence type="ECO:0000259" key="42">
    <source>
        <dbReference type="Pfam" id="PF06350"/>
    </source>
</evidence>
<evidence type="ECO:0000256" key="6">
    <source>
        <dbReference type="ARBA" id="ARBA00004514"/>
    </source>
</evidence>
<feature type="domain" description="Alpha/beta hydrolase fold-3" evidence="43">
    <location>
        <begin position="829"/>
        <end position="891"/>
    </location>
</feature>
<evidence type="ECO:0000256" key="23">
    <source>
        <dbReference type="ARBA" id="ARBA00023406"/>
    </source>
</evidence>
<evidence type="ECO:0000256" key="30">
    <source>
        <dbReference type="ARBA" id="ARBA00047653"/>
    </source>
</evidence>
<comment type="caution">
    <text evidence="44">The sequence shown here is derived from an EMBL/GenBank/DDBJ whole genome shotgun (WGS) entry which is preliminary data.</text>
</comment>
<comment type="catalytic activity">
    <reaction evidence="30">
        <text>cholesteryl (9Z-octadecenoate) + H2O = cholesterol + (9Z)-octadecenoate + H(+)</text>
        <dbReference type="Rhea" id="RHEA:33875"/>
        <dbReference type="ChEBI" id="CHEBI:15377"/>
        <dbReference type="ChEBI" id="CHEBI:15378"/>
        <dbReference type="ChEBI" id="CHEBI:16113"/>
        <dbReference type="ChEBI" id="CHEBI:30823"/>
        <dbReference type="ChEBI" id="CHEBI:46898"/>
    </reaction>
    <physiologicalReaction direction="left-to-right" evidence="30">
        <dbReference type="Rhea" id="RHEA:33876"/>
    </physiologicalReaction>
</comment>
<dbReference type="InterPro" id="IPR010468">
    <property type="entry name" value="HSL_N"/>
</dbReference>
<keyword evidence="22" id="KW-0753">Steroid metabolism</keyword>
<evidence type="ECO:0000256" key="7">
    <source>
        <dbReference type="ARBA" id="ARBA00004879"/>
    </source>
</evidence>
<comment type="pathway">
    <text evidence="7">Glycerolipid metabolism; triacylglycerol degradation.</text>
</comment>
<comment type="catalytic activity">
    <reaction evidence="37">
        <text>a monoacylglycerol + H2O = glycerol + a fatty acid + H(+)</text>
        <dbReference type="Rhea" id="RHEA:15245"/>
        <dbReference type="ChEBI" id="CHEBI:15377"/>
        <dbReference type="ChEBI" id="CHEBI:15378"/>
        <dbReference type="ChEBI" id="CHEBI:17408"/>
        <dbReference type="ChEBI" id="CHEBI:17754"/>
        <dbReference type="ChEBI" id="CHEBI:28868"/>
        <dbReference type="EC" id="3.1.1.79"/>
    </reaction>
</comment>
<evidence type="ECO:0000256" key="24">
    <source>
        <dbReference type="ARBA" id="ARBA00030031"/>
    </source>
</evidence>
<evidence type="ECO:0000256" key="14">
    <source>
        <dbReference type="ARBA" id="ARBA00022490"/>
    </source>
</evidence>
<feature type="region of interest" description="Disordered" evidence="41">
    <location>
        <begin position="666"/>
        <end position="690"/>
    </location>
</feature>
<dbReference type="InterPro" id="IPR013094">
    <property type="entry name" value="AB_hydrolase_3"/>
</dbReference>
<feature type="domain" description="Hormone-sensitive lipase N-terminal" evidence="42">
    <location>
        <begin position="95"/>
        <end position="392"/>
    </location>
</feature>
<dbReference type="PROSITE" id="PS01173">
    <property type="entry name" value="LIPASE_GDXG_HIS"/>
    <property type="match status" value="1"/>
</dbReference>
<evidence type="ECO:0000256" key="33">
    <source>
        <dbReference type="ARBA" id="ARBA00048657"/>
    </source>
</evidence>
<comment type="catalytic activity">
    <reaction evidence="1">
        <text>a triacylglycerol + H2O = a diacylglycerol + a fatty acid + H(+)</text>
        <dbReference type="Rhea" id="RHEA:12044"/>
        <dbReference type="ChEBI" id="CHEBI:15377"/>
        <dbReference type="ChEBI" id="CHEBI:15378"/>
        <dbReference type="ChEBI" id="CHEBI:17855"/>
        <dbReference type="ChEBI" id="CHEBI:18035"/>
        <dbReference type="ChEBI" id="CHEBI:28868"/>
        <dbReference type="EC" id="3.1.1.79"/>
    </reaction>
</comment>
<evidence type="ECO:0000256" key="34">
    <source>
        <dbReference type="ARBA" id="ARBA00048674"/>
    </source>
</evidence>
<dbReference type="Proteomes" id="UP001165289">
    <property type="component" value="Unassembled WGS sequence"/>
</dbReference>
<feature type="domain" description="Alpha/beta hydrolase fold-3" evidence="43">
    <location>
        <begin position="413"/>
        <end position="554"/>
    </location>
</feature>
<feature type="compositionally biased region" description="Low complexity" evidence="41">
    <location>
        <begin position="1"/>
        <end position="16"/>
    </location>
</feature>
<comment type="catalytic activity">
    <reaction evidence="27">
        <text>1-(9Z-octadecenoyl)-glycerol + H2O = glycerol + (9Z)-octadecenoate + H(+)</text>
        <dbReference type="Rhea" id="RHEA:38487"/>
        <dbReference type="ChEBI" id="CHEBI:15377"/>
        <dbReference type="ChEBI" id="CHEBI:15378"/>
        <dbReference type="ChEBI" id="CHEBI:17754"/>
        <dbReference type="ChEBI" id="CHEBI:30823"/>
        <dbReference type="ChEBI" id="CHEBI:75342"/>
    </reaction>
    <physiologicalReaction direction="left-to-right" evidence="27">
        <dbReference type="Rhea" id="RHEA:38488"/>
    </physiologicalReaction>
</comment>
<evidence type="ECO:0000256" key="1">
    <source>
        <dbReference type="ARBA" id="ARBA00000803"/>
    </source>
</evidence>
<feature type="compositionally biased region" description="Pro residues" evidence="41">
    <location>
        <begin position="675"/>
        <end position="684"/>
    </location>
</feature>
<comment type="catalytic activity">
    <reaction evidence="31">
        <text>a diacylglycerol + H2O = a monoacylglycerol + a fatty acid + H(+)</text>
        <dbReference type="Rhea" id="RHEA:32731"/>
        <dbReference type="ChEBI" id="CHEBI:15377"/>
        <dbReference type="ChEBI" id="CHEBI:15378"/>
        <dbReference type="ChEBI" id="CHEBI:17408"/>
        <dbReference type="ChEBI" id="CHEBI:18035"/>
        <dbReference type="ChEBI" id="CHEBI:28868"/>
        <dbReference type="EC" id="3.1.1.79"/>
    </reaction>
</comment>
<comment type="subunit">
    <text evidence="26">Monomer and homodimer. Interacts with CAVIN1 in the adipocyte cytoplasm. Interacts with PLIN5.</text>
</comment>
<comment type="catalytic activity">
    <reaction evidence="32">
        <text>1,2,3-tri-(9Z-octadecenoyl)-glycerol + H2O = di-(9Z)-octadecenoylglycerol + (9Z)-octadecenoate + H(+)</text>
        <dbReference type="Rhea" id="RHEA:38575"/>
        <dbReference type="ChEBI" id="CHEBI:15377"/>
        <dbReference type="ChEBI" id="CHEBI:15378"/>
        <dbReference type="ChEBI" id="CHEBI:30823"/>
        <dbReference type="ChEBI" id="CHEBI:53753"/>
        <dbReference type="ChEBI" id="CHEBI:75945"/>
    </reaction>
    <physiologicalReaction direction="left-to-right" evidence="32">
        <dbReference type="Rhea" id="RHEA:38576"/>
    </physiologicalReaction>
</comment>
<evidence type="ECO:0000256" key="37">
    <source>
        <dbReference type="ARBA" id="ARBA00049208"/>
    </source>
</evidence>
<evidence type="ECO:0000256" key="27">
    <source>
        <dbReference type="ARBA" id="ARBA00047438"/>
    </source>
</evidence>
<accession>A0AAV7JT15</accession>
<keyword evidence="20" id="KW-0472">Membrane</keyword>
<evidence type="ECO:0000256" key="8">
    <source>
        <dbReference type="ARBA" id="ARBA00005189"/>
    </source>
</evidence>
<evidence type="ECO:0000256" key="13">
    <source>
        <dbReference type="ARBA" id="ARBA00022475"/>
    </source>
</evidence>
<dbReference type="GO" id="GO:0005811">
    <property type="term" value="C:lipid droplet"/>
    <property type="evidence" value="ECO:0007669"/>
    <property type="project" value="UniProtKB-SubCell"/>
</dbReference>
<keyword evidence="19" id="KW-0443">Lipid metabolism</keyword>
<evidence type="ECO:0000256" key="17">
    <source>
        <dbReference type="ARBA" id="ARBA00022801"/>
    </source>
</evidence>
<comment type="catalytic activity">
    <reaction evidence="35">
        <text>all-trans-retinyl hexadecanoate + H2O = all-trans-retinol + hexadecanoate + H(+)</text>
        <dbReference type="Rhea" id="RHEA:13933"/>
        <dbReference type="ChEBI" id="CHEBI:7896"/>
        <dbReference type="ChEBI" id="CHEBI:15377"/>
        <dbReference type="ChEBI" id="CHEBI:15378"/>
        <dbReference type="ChEBI" id="CHEBI:17336"/>
        <dbReference type="ChEBI" id="CHEBI:17616"/>
    </reaction>
    <physiologicalReaction direction="left-to-right" evidence="35">
        <dbReference type="Rhea" id="RHEA:13934"/>
    </physiologicalReaction>
</comment>
<evidence type="ECO:0000256" key="16">
    <source>
        <dbReference type="ARBA" id="ARBA00022677"/>
    </source>
</evidence>
<evidence type="ECO:0000256" key="11">
    <source>
        <dbReference type="ARBA" id="ARBA00013254"/>
    </source>
</evidence>
<comment type="catalytic activity">
    <reaction evidence="34">
        <text>1,2-di-(9Z-octadecenoyl)-glycerol + H2O = (9Z-octadecenoyl)-glycerol + (9Z)-octadecenoate + H(+)</text>
        <dbReference type="Rhea" id="RHEA:38455"/>
        <dbReference type="ChEBI" id="CHEBI:15377"/>
        <dbReference type="ChEBI" id="CHEBI:15378"/>
        <dbReference type="ChEBI" id="CHEBI:30823"/>
        <dbReference type="ChEBI" id="CHEBI:52323"/>
        <dbReference type="ChEBI" id="CHEBI:75937"/>
    </reaction>
    <physiologicalReaction direction="left-to-right" evidence="34">
        <dbReference type="Rhea" id="RHEA:38456"/>
    </physiologicalReaction>
</comment>
<evidence type="ECO:0000313" key="44">
    <source>
        <dbReference type="EMBL" id="KAI6651609.1"/>
    </source>
</evidence>
<comment type="catalytic activity">
    <reaction evidence="28">
        <text>1,2-di-(9Z-octadecenoyl)-glycerol + H2O = 2-(9Z-octadecenoyl)-glycerol + (9Z)-octadecenoate + H(+)</text>
        <dbReference type="Rhea" id="RHEA:38659"/>
        <dbReference type="ChEBI" id="CHEBI:15377"/>
        <dbReference type="ChEBI" id="CHEBI:15378"/>
        <dbReference type="ChEBI" id="CHEBI:30823"/>
        <dbReference type="ChEBI" id="CHEBI:52323"/>
        <dbReference type="ChEBI" id="CHEBI:73990"/>
    </reaction>
    <physiologicalReaction direction="left-to-right" evidence="28">
        <dbReference type="Rhea" id="RHEA:38660"/>
    </physiologicalReaction>
</comment>
<evidence type="ECO:0000256" key="31">
    <source>
        <dbReference type="ARBA" id="ARBA00047674"/>
    </source>
</evidence>
<dbReference type="AlphaFoldDB" id="A0AAV7JT15"/>
<dbReference type="GO" id="GO:0005901">
    <property type="term" value="C:caveola"/>
    <property type="evidence" value="ECO:0007669"/>
    <property type="project" value="UniProtKB-SubCell"/>
</dbReference>
<dbReference type="InterPro" id="IPR029058">
    <property type="entry name" value="AB_hydrolase_fold"/>
</dbReference>
<keyword evidence="45" id="KW-1185">Reference proteome</keyword>
<dbReference type="GO" id="GO:0019433">
    <property type="term" value="P:triglyceride catabolic process"/>
    <property type="evidence" value="ECO:0007669"/>
    <property type="project" value="TreeGrafter"/>
</dbReference>
<comment type="catalytic activity">
    <reaction evidence="39">
        <text>2-(9Z-octadecenoyl)-glycerol + H2O = glycerol + (9Z)-octadecenoate + H(+)</text>
        <dbReference type="Rhea" id="RHEA:38491"/>
        <dbReference type="ChEBI" id="CHEBI:15377"/>
        <dbReference type="ChEBI" id="CHEBI:15378"/>
        <dbReference type="ChEBI" id="CHEBI:17754"/>
        <dbReference type="ChEBI" id="CHEBI:30823"/>
        <dbReference type="ChEBI" id="CHEBI:73990"/>
    </reaction>
    <physiologicalReaction direction="left-to-right" evidence="39">
        <dbReference type="Rhea" id="RHEA:38492"/>
    </physiologicalReaction>
</comment>
<evidence type="ECO:0000256" key="19">
    <source>
        <dbReference type="ARBA" id="ARBA00023098"/>
    </source>
</evidence>
<comment type="catalytic activity">
    <reaction evidence="23">
        <text>1-O-hexadecyl-2-acetyl-sn-glycerol + H2O = 1-O-hexadecyl-sn-glycerol + acetate + H(+)</text>
        <dbReference type="Rhea" id="RHEA:38563"/>
        <dbReference type="ChEBI" id="CHEBI:15377"/>
        <dbReference type="ChEBI" id="CHEBI:15378"/>
        <dbReference type="ChEBI" id="CHEBI:30089"/>
        <dbReference type="ChEBI" id="CHEBI:34115"/>
        <dbReference type="ChEBI" id="CHEBI:75936"/>
    </reaction>
    <physiologicalReaction direction="left-to-right" evidence="23">
        <dbReference type="Rhea" id="RHEA:38564"/>
    </physiologicalReaction>
</comment>
<keyword evidence="15" id="KW-0153">Cholesterol metabolism</keyword>
<comment type="similarity">
    <text evidence="9">Belongs to the 'GDXG' lipolytic enzyme family.</text>
</comment>
<comment type="catalytic activity">
    <reaction evidence="40">
        <text>1,2-di-(9Z-octadecenoyl)-sn-glycerol + H2O = (9Z-octadecenoyl)-glycerol + (9Z)-octadecenoate + H(+)</text>
        <dbReference type="Rhea" id="RHEA:39935"/>
        <dbReference type="ChEBI" id="CHEBI:15377"/>
        <dbReference type="ChEBI" id="CHEBI:15378"/>
        <dbReference type="ChEBI" id="CHEBI:30823"/>
        <dbReference type="ChEBI" id="CHEBI:52333"/>
        <dbReference type="ChEBI" id="CHEBI:75937"/>
    </reaction>
    <physiologicalReaction direction="left-to-right" evidence="40">
        <dbReference type="Rhea" id="RHEA:39936"/>
    </physiologicalReaction>
</comment>
<keyword evidence="16" id="KW-0551">Lipid droplet</keyword>
<evidence type="ECO:0000256" key="4">
    <source>
        <dbReference type="ARBA" id="ARBA00004345"/>
    </source>
</evidence>
<evidence type="ECO:0000256" key="5">
    <source>
        <dbReference type="ARBA" id="ARBA00004502"/>
    </source>
</evidence>
<evidence type="ECO:0000313" key="45">
    <source>
        <dbReference type="Proteomes" id="UP001165289"/>
    </source>
</evidence>
<dbReference type="SUPFAM" id="SSF53474">
    <property type="entry name" value="alpha/beta-Hydrolases"/>
    <property type="match status" value="1"/>
</dbReference>
<evidence type="ECO:0000259" key="43">
    <source>
        <dbReference type="Pfam" id="PF07859"/>
    </source>
</evidence>
<dbReference type="EC" id="3.1.1.23" evidence="11"/>
<evidence type="ECO:0000256" key="32">
    <source>
        <dbReference type="ARBA" id="ARBA00048386"/>
    </source>
</evidence>
<dbReference type="GO" id="GO:0005829">
    <property type="term" value="C:cytosol"/>
    <property type="evidence" value="ECO:0007669"/>
    <property type="project" value="UniProtKB-SubCell"/>
</dbReference>
<organism evidence="44 45">
    <name type="scientific">Oopsacas minuta</name>
    <dbReference type="NCBI Taxonomy" id="111878"/>
    <lineage>
        <taxon>Eukaryota</taxon>
        <taxon>Metazoa</taxon>
        <taxon>Porifera</taxon>
        <taxon>Hexactinellida</taxon>
        <taxon>Hexasterophora</taxon>
        <taxon>Lyssacinosida</taxon>
        <taxon>Leucopsacidae</taxon>
        <taxon>Oopsacas</taxon>
    </lineage>
</organism>
<comment type="pathway">
    <text evidence="8">Lipid metabolism.</text>
</comment>
<keyword evidence="14" id="KW-0963">Cytoplasm</keyword>
<evidence type="ECO:0000256" key="25">
    <source>
        <dbReference type="ARBA" id="ARBA00031112"/>
    </source>
</evidence>
<evidence type="ECO:0000256" key="21">
    <source>
        <dbReference type="ARBA" id="ARBA00023166"/>
    </source>
</evidence>
<evidence type="ECO:0000256" key="36">
    <source>
        <dbReference type="ARBA" id="ARBA00049143"/>
    </source>
</evidence>
<evidence type="ECO:0000256" key="39">
    <source>
        <dbReference type="ARBA" id="ARBA00049461"/>
    </source>
</evidence>
<evidence type="ECO:0000256" key="38">
    <source>
        <dbReference type="ARBA" id="ARBA00049372"/>
    </source>
</evidence>
<comment type="catalytic activity">
    <reaction evidence="36">
        <text>2,3-di-(9Z)-octadecenoyl-sn-glycerol + H2O = 2-(9Z-octadecenoyl)-glycerol + (9Z)-octadecenoate + H(+)</text>
        <dbReference type="Rhea" id="RHEA:38383"/>
        <dbReference type="ChEBI" id="CHEBI:15377"/>
        <dbReference type="ChEBI" id="CHEBI:15378"/>
        <dbReference type="ChEBI" id="CHEBI:30823"/>
        <dbReference type="ChEBI" id="CHEBI:73990"/>
        <dbReference type="ChEBI" id="CHEBI:75824"/>
    </reaction>
    <physiologicalReaction direction="left-to-right" evidence="36">
        <dbReference type="Rhea" id="RHEA:38384"/>
    </physiologicalReaction>
</comment>
<dbReference type="GO" id="GO:0004806">
    <property type="term" value="F:triacylglycerol lipase activity"/>
    <property type="evidence" value="ECO:0007669"/>
    <property type="project" value="TreeGrafter"/>
</dbReference>
<proteinExistence type="inferred from homology"/>
<evidence type="ECO:0000256" key="41">
    <source>
        <dbReference type="SAM" id="MobiDB-lite"/>
    </source>
</evidence>
<evidence type="ECO:0000256" key="26">
    <source>
        <dbReference type="ARBA" id="ARBA00046695"/>
    </source>
</evidence>
<evidence type="ECO:0000256" key="15">
    <source>
        <dbReference type="ARBA" id="ARBA00022548"/>
    </source>
</evidence>
<keyword evidence="17" id="KW-0378">Hydrolase</keyword>
<comment type="catalytic activity">
    <reaction evidence="2">
        <text>Hydrolyzes glycerol monoesters of long-chain fatty acids.</text>
        <dbReference type="EC" id="3.1.1.23"/>
    </reaction>
</comment>
<keyword evidence="21" id="KW-1207">Sterol metabolism</keyword>
<reference evidence="44 45" key="1">
    <citation type="journal article" date="2023" name="BMC Biol.">
        <title>The compact genome of the sponge Oopsacas minuta (Hexactinellida) is lacking key metazoan core genes.</title>
        <authorList>
            <person name="Santini S."/>
            <person name="Schenkelaars Q."/>
            <person name="Jourda C."/>
            <person name="Duchesne M."/>
            <person name="Belahbib H."/>
            <person name="Rocher C."/>
            <person name="Selva M."/>
            <person name="Riesgo A."/>
            <person name="Vervoort M."/>
            <person name="Leys S.P."/>
            <person name="Kodjabachian L."/>
            <person name="Le Bivic A."/>
            <person name="Borchiellini C."/>
            <person name="Claverie J.M."/>
            <person name="Renard E."/>
        </authorList>
    </citation>
    <scope>NUCLEOTIDE SEQUENCE [LARGE SCALE GENOMIC DNA]</scope>
    <source>
        <strain evidence="44">SPO-2</strain>
    </source>
</reference>
<dbReference type="GO" id="GO:0047372">
    <property type="term" value="F:monoacylglycerol lipase activity"/>
    <property type="evidence" value="ECO:0007669"/>
    <property type="project" value="UniProtKB-EC"/>
</dbReference>
<keyword evidence="18" id="KW-0442">Lipid degradation</keyword>
<evidence type="ECO:0000256" key="22">
    <source>
        <dbReference type="ARBA" id="ARBA00023221"/>
    </source>
</evidence>
<evidence type="ECO:0000256" key="9">
    <source>
        <dbReference type="ARBA" id="ARBA00010515"/>
    </source>
</evidence>
<comment type="catalytic activity">
    <reaction evidence="38">
        <text>1,3-di-(9Z-octadecenoyl)-glycerol + H2O = 1-(9Z-octadecenoyl)-glycerol + (9Z)-octadecenoate + H(+)</text>
        <dbReference type="Rhea" id="RHEA:39939"/>
        <dbReference type="ChEBI" id="CHEBI:15377"/>
        <dbReference type="ChEBI" id="CHEBI:15378"/>
        <dbReference type="ChEBI" id="CHEBI:30823"/>
        <dbReference type="ChEBI" id="CHEBI:75342"/>
        <dbReference type="ChEBI" id="CHEBI:75735"/>
    </reaction>
    <physiologicalReaction direction="left-to-right" evidence="38">
        <dbReference type="Rhea" id="RHEA:39940"/>
    </physiologicalReaction>
</comment>
<evidence type="ECO:0000256" key="35">
    <source>
        <dbReference type="ARBA" id="ARBA00049053"/>
    </source>
</evidence>
<dbReference type="GO" id="GO:0004771">
    <property type="term" value="F:sterol ester esterase activity"/>
    <property type="evidence" value="ECO:0007669"/>
    <property type="project" value="TreeGrafter"/>
</dbReference>
<dbReference type="Pfam" id="PF06350">
    <property type="entry name" value="HSL_N"/>
    <property type="match status" value="1"/>
</dbReference>
<evidence type="ECO:0000256" key="3">
    <source>
        <dbReference type="ARBA" id="ARBA00004236"/>
    </source>
</evidence>